<reference evidence="1 2" key="2">
    <citation type="journal article" date="2019" name="G3 (Bethesda)">
        <title>Hybrid Assembly of the Genome of the Entomopathogenic Nematode Steinernema carpocapsae Identifies the X-Chromosome.</title>
        <authorList>
            <person name="Serra L."/>
            <person name="Macchietto M."/>
            <person name="Macias-Munoz A."/>
            <person name="McGill C.J."/>
            <person name="Rodriguez I.M."/>
            <person name="Rodriguez B."/>
            <person name="Murad R."/>
            <person name="Mortazavi A."/>
        </authorList>
    </citation>
    <scope>NUCLEOTIDE SEQUENCE [LARGE SCALE GENOMIC DNA]</scope>
    <source>
        <strain evidence="1 2">ALL</strain>
    </source>
</reference>
<comment type="caution">
    <text evidence="1">The sequence shown here is derived from an EMBL/GenBank/DDBJ whole genome shotgun (WGS) entry which is preliminary data.</text>
</comment>
<organism evidence="1 2">
    <name type="scientific">Steinernema carpocapsae</name>
    <name type="common">Entomopathogenic nematode</name>
    <dbReference type="NCBI Taxonomy" id="34508"/>
    <lineage>
        <taxon>Eukaryota</taxon>
        <taxon>Metazoa</taxon>
        <taxon>Ecdysozoa</taxon>
        <taxon>Nematoda</taxon>
        <taxon>Chromadorea</taxon>
        <taxon>Rhabditida</taxon>
        <taxon>Tylenchina</taxon>
        <taxon>Panagrolaimomorpha</taxon>
        <taxon>Strongyloidoidea</taxon>
        <taxon>Steinernematidae</taxon>
        <taxon>Steinernema</taxon>
    </lineage>
</organism>
<proteinExistence type="predicted"/>
<dbReference type="Proteomes" id="UP000298663">
    <property type="component" value="Unassembled WGS sequence"/>
</dbReference>
<protein>
    <submittedName>
        <fullName evidence="1">Uncharacterized protein</fullName>
    </submittedName>
</protein>
<gene>
    <name evidence="1" type="ORF">L596_009847</name>
</gene>
<keyword evidence="2" id="KW-1185">Reference proteome</keyword>
<name>A0A4U5PGI4_STECR</name>
<dbReference type="EMBL" id="AZBU02000002">
    <property type="protein sequence ID" value="TKR95717.1"/>
    <property type="molecule type" value="Genomic_DNA"/>
</dbReference>
<accession>A0A4U5PGI4</accession>
<reference evidence="1 2" key="1">
    <citation type="journal article" date="2015" name="Genome Biol.">
        <title>Comparative genomics of Steinernema reveals deeply conserved gene regulatory networks.</title>
        <authorList>
            <person name="Dillman A.R."/>
            <person name="Macchietto M."/>
            <person name="Porter C.F."/>
            <person name="Rogers A."/>
            <person name="Williams B."/>
            <person name="Antoshechkin I."/>
            <person name="Lee M.M."/>
            <person name="Goodwin Z."/>
            <person name="Lu X."/>
            <person name="Lewis E.E."/>
            <person name="Goodrich-Blair H."/>
            <person name="Stock S.P."/>
            <person name="Adams B.J."/>
            <person name="Sternberg P.W."/>
            <person name="Mortazavi A."/>
        </authorList>
    </citation>
    <scope>NUCLEOTIDE SEQUENCE [LARGE SCALE GENOMIC DNA]</scope>
    <source>
        <strain evidence="1 2">ALL</strain>
    </source>
</reference>
<sequence length="88" mass="9779">MISAEIGQLRTVPGFHKDVGWLHVAVVDPHGVKKSQGIQKLFEDLLTRFPIQGSLLALDSSYTHQGFLKVLNKKEETDPVGLKRVIMA</sequence>
<evidence type="ECO:0000313" key="2">
    <source>
        <dbReference type="Proteomes" id="UP000298663"/>
    </source>
</evidence>
<evidence type="ECO:0000313" key="1">
    <source>
        <dbReference type="EMBL" id="TKR95717.1"/>
    </source>
</evidence>
<dbReference type="AlphaFoldDB" id="A0A4U5PGI4"/>